<evidence type="ECO:0000313" key="2">
    <source>
        <dbReference type="Proteomes" id="UP001497512"/>
    </source>
</evidence>
<organism evidence="1 2">
    <name type="scientific">Sphagnum troendelagicum</name>
    <dbReference type="NCBI Taxonomy" id="128251"/>
    <lineage>
        <taxon>Eukaryota</taxon>
        <taxon>Viridiplantae</taxon>
        <taxon>Streptophyta</taxon>
        <taxon>Embryophyta</taxon>
        <taxon>Bryophyta</taxon>
        <taxon>Sphagnophytina</taxon>
        <taxon>Sphagnopsida</taxon>
        <taxon>Sphagnales</taxon>
        <taxon>Sphagnaceae</taxon>
        <taxon>Sphagnum</taxon>
    </lineage>
</organism>
<proteinExistence type="predicted"/>
<gene>
    <name evidence="1" type="ORF">CSSPTR1EN2_LOCUS16991</name>
</gene>
<protein>
    <submittedName>
        <fullName evidence="1">Uncharacterized protein</fullName>
    </submittedName>
</protein>
<accession>A0ABP0UKF4</accession>
<reference evidence="1" key="1">
    <citation type="submission" date="2024-02" db="EMBL/GenBank/DDBJ databases">
        <authorList>
            <consortium name="ELIXIR-Norway"/>
            <consortium name="Elixir Norway"/>
        </authorList>
    </citation>
    <scope>NUCLEOTIDE SEQUENCE</scope>
</reference>
<dbReference type="Proteomes" id="UP001497512">
    <property type="component" value="Chromosome 4"/>
</dbReference>
<sequence>MKMKGRSKQSKQLATKRNLKETRVRVLVAPPLQARPRHYLRGGYTTLPGRAARNVLACVKGKKKEFWAGFEEVGSVSSCPGGKPLKVYLSLAPIEVVVSLNTCTFLSGPVSDKQVYKDL</sequence>
<dbReference type="EMBL" id="OZ019896">
    <property type="protein sequence ID" value="CAK9223757.1"/>
    <property type="molecule type" value="Genomic_DNA"/>
</dbReference>
<keyword evidence="2" id="KW-1185">Reference proteome</keyword>
<name>A0ABP0UKF4_9BRYO</name>
<evidence type="ECO:0000313" key="1">
    <source>
        <dbReference type="EMBL" id="CAK9223757.1"/>
    </source>
</evidence>